<dbReference type="OrthoDB" id="881149at2"/>
<reference evidence="1 2" key="1">
    <citation type="submission" date="2019-05" db="EMBL/GenBank/DDBJ databases">
        <title>Hymenobacter edaphi sp. nov., isolated from abandoned arsenic-contaminated farmland soil.</title>
        <authorList>
            <person name="Nie L."/>
        </authorList>
    </citation>
    <scope>NUCLEOTIDE SEQUENCE [LARGE SCALE GENOMIC DNA]</scope>
    <source>
        <strain evidence="1 2">1-3-3-8</strain>
    </source>
</reference>
<organism evidence="1 2">
    <name type="scientific">Hymenobacter jeollabukensis</name>
    <dbReference type="NCBI Taxonomy" id="2025313"/>
    <lineage>
        <taxon>Bacteria</taxon>
        <taxon>Pseudomonadati</taxon>
        <taxon>Bacteroidota</taxon>
        <taxon>Cytophagia</taxon>
        <taxon>Cytophagales</taxon>
        <taxon>Hymenobacteraceae</taxon>
        <taxon>Hymenobacter</taxon>
    </lineage>
</organism>
<dbReference type="RefSeq" id="WP_138081696.1">
    <property type="nucleotide sequence ID" value="NZ_VAJM01000016.1"/>
</dbReference>
<protein>
    <recommendedName>
        <fullName evidence="3">Outer membrane protein beta-barrel domain-containing protein</fullName>
    </recommendedName>
</protein>
<name>A0A5R8WIT6_9BACT</name>
<accession>A0A5R8WIT6</accession>
<gene>
    <name evidence="1" type="ORF">FDY95_23425</name>
</gene>
<dbReference type="Proteomes" id="UP000305517">
    <property type="component" value="Unassembled WGS sequence"/>
</dbReference>
<comment type="caution">
    <text evidence="1">The sequence shown here is derived from an EMBL/GenBank/DDBJ whole genome shotgun (WGS) entry which is preliminary data.</text>
</comment>
<evidence type="ECO:0008006" key="3">
    <source>
        <dbReference type="Google" id="ProtNLM"/>
    </source>
</evidence>
<dbReference type="AlphaFoldDB" id="A0A5R8WIT6"/>
<dbReference type="EMBL" id="VAJM01000016">
    <property type="protein sequence ID" value="TLM88788.1"/>
    <property type="molecule type" value="Genomic_DNA"/>
</dbReference>
<keyword evidence="2" id="KW-1185">Reference proteome</keyword>
<evidence type="ECO:0000313" key="2">
    <source>
        <dbReference type="Proteomes" id="UP000305517"/>
    </source>
</evidence>
<evidence type="ECO:0000313" key="1">
    <source>
        <dbReference type="EMBL" id="TLM88788.1"/>
    </source>
</evidence>
<sequence length="184" mass="20113">MRLLSFRPLLLALGLVLLALPRQGVCQRHIRRLNTVGAQIGRTEEGTYVSASYGRFLTNRTRLDFGASRERGSGRAGIGEFSAYGASIGVSRLVFRLGEVFYCHAQLQALGRYERLQENNTGGREGGKAPQGVALGPVAGLSADLYLHNRISLTASATKGRLFLDPKVDAWPGFYGVGLRYHFQ</sequence>
<proteinExistence type="predicted"/>